<comment type="caution">
    <text evidence="2">The sequence shown here is derived from an EMBL/GenBank/DDBJ whole genome shotgun (WGS) entry which is preliminary data.</text>
</comment>
<dbReference type="KEGG" id="epe:CI789_03475"/>
<evidence type="ECO:0000313" key="1">
    <source>
        <dbReference type="EMBL" id="MBD8105699.1"/>
    </source>
</evidence>
<keyword evidence="4" id="KW-1185">Reference proteome</keyword>
<proteinExistence type="predicted"/>
<sequence>MTQRYLACYCGLNTIVAGVCRQRYRSASARDGALSFRKFPRLHLLAPEKSPHRDMLARLHLLKQNA</sequence>
<evidence type="ECO:0000313" key="3">
    <source>
        <dbReference type="Proteomes" id="UP000306393"/>
    </source>
</evidence>
<dbReference type="Proteomes" id="UP000306393">
    <property type="component" value="Unassembled WGS sequence"/>
</dbReference>
<dbReference type="EMBL" id="QGAC01000019">
    <property type="protein sequence ID" value="TKJ86557.1"/>
    <property type="molecule type" value="Genomic_DNA"/>
</dbReference>
<accession>A0A3S7S0Y9</accession>
<dbReference type="AlphaFoldDB" id="A0A3S7S0Y9"/>
<dbReference type="EMBL" id="JACYNN010000002">
    <property type="protein sequence ID" value="MBD8105699.1"/>
    <property type="molecule type" value="Genomic_DNA"/>
</dbReference>
<dbReference type="RefSeq" id="WP_062742927.1">
    <property type="nucleotide sequence ID" value="NZ_CP022725.1"/>
</dbReference>
<dbReference type="GeneID" id="67475947"/>
<reference evidence="1 4" key="2">
    <citation type="journal article" date="2020" name="FEMS Microbiol. Ecol.">
        <title>Temporal dynamics of bacterial communities during seed development and maturation.</title>
        <authorList>
            <person name="Chesneau G."/>
            <person name="Torres-Cortes G."/>
            <person name="Briand M."/>
            <person name="Darrasse A."/>
            <person name="Preveaux A."/>
            <person name="Marais C."/>
            <person name="Jacques M.A."/>
            <person name="Shade A."/>
            <person name="Barret M."/>
        </authorList>
    </citation>
    <scope>NUCLEOTIDE SEQUENCE [LARGE SCALE GENOMIC DNA]</scope>
    <source>
        <strain evidence="1 4">CFBP13732</strain>
    </source>
</reference>
<name>A0A3S7S0Y9_9GAMM</name>
<evidence type="ECO:0000313" key="4">
    <source>
        <dbReference type="Proteomes" id="UP000661012"/>
    </source>
</evidence>
<organism evidence="2 3">
    <name type="scientific">Erwinia persicina</name>
    <dbReference type="NCBI Taxonomy" id="55211"/>
    <lineage>
        <taxon>Bacteria</taxon>
        <taxon>Pseudomonadati</taxon>
        <taxon>Pseudomonadota</taxon>
        <taxon>Gammaproteobacteria</taxon>
        <taxon>Enterobacterales</taxon>
        <taxon>Erwiniaceae</taxon>
        <taxon>Erwinia</taxon>
    </lineage>
</organism>
<dbReference type="Proteomes" id="UP000661012">
    <property type="component" value="Unassembled WGS sequence"/>
</dbReference>
<gene>
    <name evidence="2" type="ORF">EpCFBP13511_18295</name>
    <name evidence="1" type="ORF">IFT93_04580</name>
</gene>
<protein>
    <submittedName>
        <fullName evidence="2">Uncharacterized protein</fullName>
    </submittedName>
</protein>
<reference evidence="2 3" key="1">
    <citation type="journal article" date="2019" name="Sci. Rep.">
        <title>Differences in resource use lead to coexistence of seed-transmitted microbial populations.</title>
        <authorList>
            <person name="Torres-Cortes G."/>
            <person name="Garcia B.J."/>
            <person name="Compant S."/>
            <person name="Rezki S."/>
            <person name="Jones P."/>
            <person name="Preveaux A."/>
            <person name="Briand M."/>
            <person name="Roulet A."/>
            <person name="Bouchez O."/>
            <person name="Jacobson D."/>
            <person name="Barret M."/>
        </authorList>
    </citation>
    <scope>NUCLEOTIDE SEQUENCE [LARGE SCALE GENOMIC DNA]</scope>
    <source>
        <strain evidence="2 3">CFBP13511</strain>
    </source>
</reference>
<evidence type="ECO:0000313" key="2">
    <source>
        <dbReference type="EMBL" id="TKJ86557.1"/>
    </source>
</evidence>